<dbReference type="Pfam" id="PF09394">
    <property type="entry name" value="Inhibitor_I42"/>
    <property type="match status" value="1"/>
</dbReference>
<accession>A0A8J8NII2</accession>
<keyword evidence="6" id="KW-1185">Reference proteome</keyword>
<organism evidence="5 6">
    <name type="scientific">Halteria grandinella</name>
    <dbReference type="NCBI Taxonomy" id="5974"/>
    <lineage>
        <taxon>Eukaryota</taxon>
        <taxon>Sar</taxon>
        <taxon>Alveolata</taxon>
        <taxon>Ciliophora</taxon>
        <taxon>Intramacronucleata</taxon>
        <taxon>Spirotrichea</taxon>
        <taxon>Stichotrichia</taxon>
        <taxon>Sporadotrichida</taxon>
        <taxon>Halteriidae</taxon>
        <taxon>Halteria</taxon>
    </lineage>
</organism>
<evidence type="ECO:0000313" key="5">
    <source>
        <dbReference type="EMBL" id="TNV75329.1"/>
    </source>
</evidence>
<dbReference type="SUPFAM" id="SSF141066">
    <property type="entry name" value="ICP-like"/>
    <property type="match status" value="1"/>
</dbReference>
<feature type="domain" description="Proteinase inhibitor I42 chagasin" evidence="4">
    <location>
        <begin position="48"/>
        <end position="133"/>
    </location>
</feature>
<dbReference type="OrthoDB" id="340510at2759"/>
<evidence type="ECO:0000256" key="1">
    <source>
        <dbReference type="ARBA" id="ARBA00022690"/>
    </source>
</evidence>
<dbReference type="PANTHER" id="PTHR36530:SF1">
    <property type="entry name" value="AMOEBIASIN-1"/>
    <property type="match status" value="1"/>
</dbReference>
<evidence type="ECO:0000313" key="6">
    <source>
        <dbReference type="Proteomes" id="UP000785679"/>
    </source>
</evidence>
<evidence type="ECO:0000259" key="4">
    <source>
        <dbReference type="Pfam" id="PF09394"/>
    </source>
</evidence>
<keyword evidence="1" id="KW-0646">Protease inhibitor</keyword>
<evidence type="ECO:0000256" key="2">
    <source>
        <dbReference type="ARBA" id="ARBA00022704"/>
    </source>
</evidence>
<sequence>MQSNNQMLPFRFFILLTTLFVLGRSKVVQVDLSTQGIPPTFPDTLTMQPQDWLKITLEENPSTGYQWVYNVAKIPISERILTLANSEYKESSTGQRNMLGRPGTRVFTFSVNKNIMSGQQEVELIYARSWELEQILLPSGEIDTKNAEKLGLEYYPVKTIVSITSPSHFSTTQFHRRGWE</sequence>
<dbReference type="InterPro" id="IPR036331">
    <property type="entry name" value="Chagasin-like_sf"/>
</dbReference>
<proteinExistence type="predicted"/>
<dbReference type="EMBL" id="RRYP01015830">
    <property type="protein sequence ID" value="TNV75329.1"/>
    <property type="molecule type" value="Genomic_DNA"/>
</dbReference>
<dbReference type="PANTHER" id="PTHR36530">
    <property type="entry name" value="INHIBITOR OF CYSTEINE PEPTIDASE"/>
    <property type="match status" value="1"/>
</dbReference>
<dbReference type="AlphaFoldDB" id="A0A8J8NII2"/>
<name>A0A8J8NII2_HALGN</name>
<keyword evidence="2" id="KW-0789">Thiol protease inhibitor</keyword>
<feature type="signal peptide" evidence="3">
    <location>
        <begin position="1"/>
        <end position="23"/>
    </location>
</feature>
<dbReference type="InterPro" id="IPR018990">
    <property type="entry name" value="Prot_inh_I42_chagasin"/>
</dbReference>
<comment type="caution">
    <text evidence="5">The sequence shown here is derived from an EMBL/GenBank/DDBJ whole genome shotgun (WGS) entry which is preliminary data.</text>
</comment>
<dbReference type="Gene3D" id="2.60.40.2020">
    <property type="match status" value="1"/>
</dbReference>
<dbReference type="InterPro" id="IPR052781">
    <property type="entry name" value="Cys_protease_inhibitor_I42"/>
</dbReference>
<protein>
    <recommendedName>
        <fullName evidence="4">Proteinase inhibitor I42 chagasin domain-containing protein</fullName>
    </recommendedName>
</protein>
<feature type="chain" id="PRO_5035325795" description="Proteinase inhibitor I42 chagasin domain-containing protein" evidence="3">
    <location>
        <begin position="24"/>
        <end position="180"/>
    </location>
</feature>
<gene>
    <name evidence="5" type="ORF">FGO68_gene10119</name>
</gene>
<dbReference type="GO" id="GO:0004869">
    <property type="term" value="F:cysteine-type endopeptidase inhibitor activity"/>
    <property type="evidence" value="ECO:0007669"/>
    <property type="project" value="UniProtKB-KW"/>
</dbReference>
<evidence type="ECO:0000256" key="3">
    <source>
        <dbReference type="SAM" id="SignalP"/>
    </source>
</evidence>
<dbReference type="Proteomes" id="UP000785679">
    <property type="component" value="Unassembled WGS sequence"/>
</dbReference>
<reference evidence="5" key="1">
    <citation type="submission" date="2019-06" db="EMBL/GenBank/DDBJ databases">
        <authorList>
            <person name="Zheng W."/>
        </authorList>
    </citation>
    <scope>NUCLEOTIDE SEQUENCE</scope>
    <source>
        <strain evidence="5">QDHG01</strain>
    </source>
</reference>
<keyword evidence="3" id="KW-0732">Signal</keyword>